<dbReference type="Proteomes" id="UP000326458">
    <property type="component" value="Unassembled WGS sequence"/>
</dbReference>
<keyword evidence="11" id="KW-0472">Membrane</keyword>
<dbReference type="GO" id="GO:0005506">
    <property type="term" value="F:iron ion binding"/>
    <property type="evidence" value="ECO:0007669"/>
    <property type="project" value="InterPro"/>
</dbReference>
<evidence type="ECO:0000256" key="4">
    <source>
        <dbReference type="ARBA" id="ARBA00012109"/>
    </source>
</evidence>
<evidence type="ECO:0000256" key="12">
    <source>
        <dbReference type="SAM" id="SignalP"/>
    </source>
</evidence>
<dbReference type="GO" id="GO:0020037">
    <property type="term" value="F:heme binding"/>
    <property type="evidence" value="ECO:0007669"/>
    <property type="project" value="InterPro"/>
</dbReference>
<dbReference type="InterPro" id="IPR050182">
    <property type="entry name" value="Cytochrome_P450_fam2"/>
</dbReference>
<reference evidence="13 14" key="1">
    <citation type="submission" date="2019-06" db="EMBL/GenBank/DDBJ databases">
        <title>Discovery of a novel chromosome fission-fusion reversal in muntjac.</title>
        <authorList>
            <person name="Mudd A.B."/>
            <person name="Bredeson J.V."/>
            <person name="Baum R."/>
            <person name="Hockemeyer D."/>
            <person name="Rokhsar D.S."/>
        </authorList>
    </citation>
    <scope>NUCLEOTIDE SEQUENCE [LARGE SCALE GENOMIC DNA]</scope>
    <source>
        <strain evidence="13">UTSW_UCB_Mm</strain>
        <tissue evidence="13">Fibroblast cell line</tissue>
    </source>
</reference>
<evidence type="ECO:0000256" key="7">
    <source>
        <dbReference type="ARBA" id="ARBA00022848"/>
    </source>
</evidence>
<evidence type="ECO:0000256" key="8">
    <source>
        <dbReference type="ARBA" id="ARBA00023002"/>
    </source>
</evidence>
<dbReference type="InterPro" id="IPR001128">
    <property type="entry name" value="Cyt_P450"/>
</dbReference>
<keyword evidence="7" id="KW-0492">Microsome</keyword>
<accession>A0A5N3UU30</accession>
<protein>
    <recommendedName>
        <fullName evidence="4">unspecific monooxygenase</fullName>
        <ecNumber evidence="4">1.14.14.1</ecNumber>
    </recommendedName>
</protein>
<evidence type="ECO:0000313" key="13">
    <source>
        <dbReference type="EMBL" id="KAB0340306.1"/>
    </source>
</evidence>
<dbReference type="GO" id="GO:0006805">
    <property type="term" value="P:xenobiotic metabolic process"/>
    <property type="evidence" value="ECO:0007669"/>
    <property type="project" value="TreeGrafter"/>
</dbReference>
<evidence type="ECO:0000256" key="6">
    <source>
        <dbReference type="ARBA" id="ARBA00022824"/>
    </source>
</evidence>
<comment type="similarity">
    <text evidence="3">Belongs to the cytochrome P450 family.</text>
</comment>
<keyword evidence="9" id="KW-0408">Iron</keyword>
<dbReference type="AlphaFoldDB" id="A0A5N3UU30"/>
<evidence type="ECO:0000256" key="5">
    <source>
        <dbReference type="ARBA" id="ARBA00022723"/>
    </source>
</evidence>
<dbReference type="GO" id="GO:0005789">
    <property type="term" value="C:endoplasmic reticulum membrane"/>
    <property type="evidence" value="ECO:0007669"/>
    <property type="project" value="UniProtKB-SubCell"/>
</dbReference>
<dbReference type="PANTHER" id="PTHR24300:SF400">
    <property type="entry name" value="CYTOCHROME P450 2C9"/>
    <property type="match status" value="1"/>
</dbReference>
<keyword evidence="6" id="KW-0256">Endoplasmic reticulum</keyword>
<sequence>MPLSICFSLLVTTSLFSTSVSLFCYIHSSYFSDFTCLSKVNRPSYFSLKPIEVLHGYEAEFSGRGILPLAERSNEGLRIIFSSGKIRKETWRFSLLTLWDFGMGKRSLGDQIQEEAGCFVEELRKINGGLACDPTFILGCAPCNIFPNLMERLNENIRIQGSPWVQYWSFSFSISLSVEYSGLISLRIDCFVILAVKGPSRKYLCLARKRMSPSRGKVLPRVPD</sequence>
<evidence type="ECO:0000256" key="11">
    <source>
        <dbReference type="ARBA" id="ARBA00023136"/>
    </source>
</evidence>
<dbReference type="GO" id="GO:0006082">
    <property type="term" value="P:organic acid metabolic process"/>
    <property type="evidence" value="ECO:0007669"/>
    <property type="project" value="TreeGrafter"/>
</dbReference>
<evidence type="ECO:0000256" key="1">
    <source>
        <dbReference type="ARBA" id="ARBA00004524"/>
    </source>
</evidence>
<gene>
    <name evidence="13" type="ORF">FD754_023245</name>
</gene>
<comment type="caution">
    <text evidence="13">The sequence shown here is derived from an EMBL/GenBank/DDBJ whole genome shotgun (WGS) entry which is preliminary data.</text>
</comment>
<evidence type="ECO:0000313" key="14">
    <source>
        <dbReference type="Proteomes" id="UP000326458"/>
    </source>
</evidence>
<comment type="subcellular location">
    <subcellularLocation>
        <location evidence="2">Endoplasmic reticulum membrane</location>
    </subcellularLocation>
    <subcellularLocation>
        <location evidence="1">Microsome membrane</location>
    </subcellularLocation>
</comment>
<evidence type="ECO:0000256" key="3">
    <source>
        <dbReference type="ARBA" id="ARBA00010617"/>
    </source>
</evidence>
<keyword evidence="12" id="KW-0732">Signal</keyword>
<dbReference type="Gene3D" id="1.10.630.10">
    <property type="entry name" value="Cytochrome P450"/>
    <property type="match status" value="1"/>
</dbReference>
<dbReference type="SUPFAM" id="SSF48264">
    <property type="entry name" value="Cytochrome P450"/>
    <property type="match status" value="1"/>
</dbReference>
<evidence type="ECO:0000256" key="2">
    <source>
        <dbReference type="ARBA" id="ARBA00004586"/>
    </source>
</evidence>
<feature type="signal peptide" evidence="12">
    <location>
        <begin position="1"/>
        <end position="21"/>
    </location>
</feature>
<dbReference type="InterPro" id="IPR036396">
    <property type="entry name" value="Cyt_P450_sf"/>
</dbReference>
<proteinExistence type="inferred from homology"/>
<evidence type="ECO:0000256" key="10">
    <source>
        <dbReference type="ARBA" id="ARBA00023033"/>
    </source>
</evidence>
<dbReference type="PANTHER" id="PTHR24300">
    <property type="entry name" value="CYTOCHROME P450 508A4-RELATED"/>
    <property type="match status" value="1"/>
</dbReference>
<name>A0A5N3UU30_MUNMU</name>
<dbReference type="EMBL" id="VCEA01000416">
    <property type="protein sequence ID" value="KAB0340306.1"/>
    <property type="molecule type" value="Genomic_DNA"/>
</dbReference>
<organism evidence="13 14">
    <name type="scientific">Muntiacus muntjak</name>
    <name type="common">Barking deer</name>
    <name type="synonym">Indian muntjac</name>
    <dbReference type="NCBI Taxonomy" id="9888"/>
    <lineage>
        <taxon>Eukaryota</taxon>
        <taxon>Metazoa</taxon>
        <taxon>Chordata</taxon>
        <taxon>Craniata</taxon>
        <taxon>Vertebrata</taxon>
        <taxon>Euteleostomi</taxon>
        <taxon>Mammalia</taxon>
        <taxon>Eutheria</taxon>
        <taxon>Laurasiatheria</taxon>
        <taxon>Artiodactyla</taxon>
        <taxon>Ruminantia</taxon>
        <taxon>Pecora</taxon>
        <taxon>Cervidae</taxon>
        <taxon>Muntiacinae</taxon>
        <taxon>Muntiacus</taxon>
    </lineage>
</organism>
<evidence type="ECO:0000256" key="9">
    <source>
        <dbReference type="ARBA" id="ARBA00023004"/>
    </source>
</evidence>
<dbReference type="EC" id="1.14.14.1" evidence="4"/>
<keyword evidence="5" id="KW-0479">Metal-binding</keyword>
<dbReference type="Pfam" id="PF00067">
    <property type="entry name" value="p450"/>
    <property type="match status" value="1"/>
</dbReference>
<keyword evidence="14" id="KW-1185">Reference proteome</keyword>
<keyword evidence="10" id="KW-0503">Monooxygenase</keyword>
<keyword evidence="8" id="KW-0560">Oxidoreductase</keyword>
<dbReference type="GO" id="GO:0016712">
    <property type="term" value="F:oxidoreductase activity, acting on paired donors, with incorporation or reduction of molecular oxygen, reduced flavin or flavoprotein as one donor, and incorporation of one atom of oxygen"/>
    <property type="evidence" value="ECO:0007669"/>
    <property type="project" value="UniProtKB-EC"/>
</dbReference>
<feature type="chain" id="PRO_5024402304" description="unspecific monooxygenase" evidence="12">
    <location>
        <begin position="22"/>
        <end position="224"/>
    </location>
</feature>